<keyword evidence="1" id="KW-1133">Transmembrane helix</keyword>
<dbReference type="EMBL" id="JACJTE010000052">
    <property type="protein sequence ID" value="MBD2564526.1"/>
    <property type="molecule type" value="Genomic_DNA"/>
</dbReference>
<feature type="transmembrane region" description="Helical" evidence="1">
    <location>
        <begin position="156"/>
        <end position="177"/>
    </location>
</feature>
<organism evidence="2 3">
    <name type="scientific">Nostoc linckia FACHB-391</name>
    <dbReference type="NCBI Taxonomy" id="2692906"/>
    <lineage>
        <taxon>Bacteria</taxon>
        <taxon>Bacillati</taxon>
        <taxon>Cyanobacteriota</taxon>
        <taxon>Cyanophyceae</taxon>
        <taxon>Nostocales</taxon>
        <taxon>Nostocaceae</taxon>
        <taxon>Nostoc</taxon>
    </lineage>
</organism>
<reference evidence="2 3" key="1">
    <citation type="journal article" date="2020" name="ISME J.">
        <title>Comparative genomics reveals insights into cyanobacterial evolution and habitat adaptation.</title>
        <authorList>
            <person name="Chen M.Y."/>
            <person name="Teng W.K."/>
            <person name="Zhao L."/>
            <person name="Hu C.X."/>
            <person name="Zhou Y.K."/>
            <person name="Han B.P."/>
            <person name="Song L.R."/>
            <person name="Shu W.S."/>
        </authorList>
    </citation>
    <scope>NUCLEOTIDE SEQUENCE [LARGE SCALE GENOMIC DNA]</scope>
    <source>
        <strain evidence="2 3">FACHB-391</strain>
    </source>
</reference>
<keyword evidence="1" id="KW-0812">Transmembrane</keyword>
<protein>
    <submittedName>
        <fullName evidence="2">Tryptophan-rich sensory protein</fullName>
    </submittedName>
</protein>
<evidence type="ECO:0000256" key="1">
    <source>
        <dbReference type="SAM" id="Phobius"/>
    </source>
</evidence>
<evidence type="ECO:0000313" key="3">
    <source>
        <dbReference type="Proteomes" id="UP000604661"/>
    </source>
</evidence>
<dbReference type="RefSeq" id="WP_190898883.1">
    <property type="nucleotide sequence ID" value="NZ_JACJTE010000052.1"/>
</dbReference>
<feature type="transmembrane region" description="Helical" evidence="1">
    <location>
        <begin position="212"/>
        <end position="231"/>
    </location>
</feature>
<feature type="transmembrane region" description="Helical" evidence="1">
    <location>
        <begin position="183"/>
        <end position="205"/>
    </location>
</feature>
<feature type="transmembrane region" description="Helical" evidence="1">
    <location>
        <begin position="93"/>
        <end position="110"/>
    </location>
</feature>
<proteinExistence type="predicted"/>
<keyword evidence="3" id="KW-1185">Reference proteome</keyword>
<accession>A0ABR8F3K0</accession>
<feature type="transmembrane region" description="Helical" evidence="1">
    <location>
        <begin position="116"/>
        <end position="135"/>
    </location>
</feature>
<evidence type="ECO:0000313" key="2">
    <source>
        <dbReference type="EMBL" id="MBD2564526.1"/>
    </source>
</evidence>
<dbReference type="Proteomes" id="UP000604661">
    <property type="component" value="Unassembled WGS sequence"/>
</dbReference>
<comment type="caution">
    <text evidence="2">The sequence shown here is derived from an EMBL/GenBank/DDBJ whole genome shotgun (WGS) entry which is preliminary data.</text>
</comment>
<dbReference type="PANTHER" id="PTHR33802">
    <property type="entry name" value="SI:CH211-161H7.5-RELATED"/>
    <property type="match status" value="1"/>
</dbReference>
<keyword evidence="1" id="KW-0472">Membrane</keyword>
<feature type="transmembrane region" description="Helical" evidence="1">
    <location>
        <begin position="55"/>
        <end position="81"/>
    </location>
</feature>
<gene>
    <name evidence="2" type="ORF">H6G95_28760</name>
</gene>
<dbReference type="PANTHER" id="PTHR33802:SF1">
    <property type="entry name" value="XK-RELATED PROTEIN"/>
    <property type="match status" value="1"/>
</dbReference>
<name>A0ABR8F3K0_NOSLI</name>
<sequence>MQQSTKGNYRDLWRQLVTLAAIFGAFVINVVSNIFPLNGLSIGEISNTLFKNVLIIPANYAFAIWGLIYLGLFAFGVYQALPDQRDDPDLRKTGYLLVIACVAQSIWVYLFLSRLFALSVIAMLLILLPLIAVYVQLEIGNKRVPRLKKWCIQFPISIYLGWISVATIVNVACALYFHGWNGWGISAVIWTLIMLLIATAVAAFIVIQRRDIAYTGVILWALVAMAAPRSATNALKHFDNSMLRNAALVLAIVLVLTATINSLRPQQEHI</sequence>
<feature type="transmembrane region" description="Helical" evidence="1">
    <location>
        <begin position="12"/>
        <end position="35"/>
    </location>
</feature>
<feature type="transmembrane region" description="Helical" evidence="1">
    <location>
        <begin position="243"/>
        <end position="263"/>
    </location>
</feature>